<dbReference type="RefSeq" id="WP_041049462.1">
    <property type="nucleotide sequence ID" value="NZ_JXAK01000040.1"/>
</dbReference>
<protein>
    <submittedName>
        <fullName evidence="1">Uncharacterized protein</fullName>
    </submittedName>
</protein>
<accession>A0ABR5AE18</accession>
<sequence length="266" mass="29331">MNKNDEQQFLPAAVQQADTDSVVGLHPQIIIIVHIDEDSRLNAPAGTVQTIVCFTEADKKRFEITLLADDIADGGVQRKLKFLRRLIENLCGGGWRVRFFKSFGSASMMLDRAGRILLINTDAVLRMPYRSMVNLLSRLPEMIANVYKGVKSTVKGGGGPNGMNSLSASENACISLIVSEKGLLFPHGFVLSAEEQMMRIAITDTELIVSAGRRRWIHRSAVAMPFHAYKTPVTVENDAYLVAVPPDVLQTLGGLEAELWFEMLAD</sequence>
<evidence type="ECO:0000313" key="2">
    <source>
        <dbReference type="Proteomes" id="UP000031967"/>
    </source>
</evidence>
<keyword evidence="2" id="KW-1185">Reference proteome</keyword>
<reference evidence="1 2" key="1">
    <citation type="submission" date="2014-12" db="EMBL/GenBank/DDBJ databases">
        <title>Draft genome sequence of Paenibacillus kamchatkensis strain B-2647.</title>
        <authorList>
            <person name="Karlyshev A.V."/>
            <person name="Kudryashova E.B."/>
        </authorList>
    </citation>
    <scope>NUCLEOTIDE SEQUENCE [LARGE SCALE GENOMIC DNA]</scope>
    <source>
        <strain evidence="1 2">VKM B-2647</strain>
    </source>
</reference>
<name>A0ABR5AE18_9BACL</name>
<dbReference type="EMBL" id="JXAK01000040">
    <property type="protein sequence ID" value="KIL39286.1"/>
    <property type="molecule type" value="Genomic_DNA"/>
</dbReference>
<proteinExistence type="predicted"/>
<comment type="caution">
    <text evidence="1">The sequence shown here is derived from an EMBL/GenBank/DDBJ whole genome shotgun (WGS) entry which is preliminary data.</text>
</comment>
<gene>
    <name evidence="1" type="ORF">SD70_21040</name>
</gene>
<organism evidence="1 2">
    <name type="scientific">Gordoniibacillus kamchatkensis</name>
    <dbReference type="NCBI Taxonomy" id="1590651"/>
    <lineage>
        <taxon>Bacteria</taxon>
        <taxon>Bacillati</taxon>
        <taxon>Bacillota</taxon>
        <taxon>Bacilli</taxon>
        <taxon>Bacillales</taxon>
        <taxon>Paenibacillaceae</taxon>
        <taxon>Gordoniibacillus</taxon>
    </lineage>
</organism>
<dbReference type="Proteomes" id="UP000031967">
    <property type="component" value="Unassembled WGS sequence"/>
</dbReference>
<evidence type="ECO:0000313" key="1">
    <source>
        <dbReference type="EMBL" id="KIL39286.1"/>
    </source>
</evidence>